<name>A0A314U7G2_PRUYE</name>
<evidence type="ECO:0000313" key="1">
    <source>
        <dbReference type="EMBL" id="PQM33190.1"/>
    </source>
</evidence>
<reference evidence="1 2" key="1">
    <citation type="submission" date="2018-02" db="EMBL/GenBank/DDBJ databases">
        <title>Draft genome of wild Prunus yedoensis var. nudiflora.</title>
        <authorList>
            <person name="Baek S."/>
            <person name="Kim J.-H."/>
            <person name="Choi K."/>
            <person name="Kim G.-B."/>
            <person name="Cho A."/>
            <person name="Jang H."/>
            <person name="Shin C.-H."/>
            <person name="Yu H.-J."/>
            <person name="Mun J.-H."/>
        </authorList>
    </citation>
    <scope>NUCLEOTIDE SEQUENCE [LARGE SCALE GENOMIC DNA]</scope>
    <source>
        <strain evidence="2">cv. Jeju island</strain>
        <tissue evidence="1">Leaf</tissue>
    </source>
</reference>
<gene>
    <name evidence="1" type="ORF">Pyn_19231</name>
</gene>
<keyword evidence="2" id="KW-1185">Reference proteome</keyword>
<dbReference type="AlphaFoldDB" id="A0A314U7G2"/>
<sequence>MDEEYNVIECILSGLLTSQWTVSRSIEILSEQLLGEISRALKPLILPQGKGIRLKSLKIGSSFALKKTTRSLPKVQINDGI</sequence>
<dbReference type="OrthoDB" id="311633at2759"/>
<protein>
    <submittedName>
        <fullName evidence="1">Uncharacterized protein</fullName>
    </submittedName>
</protein>
<evidence type="ECO:0000313" key="2">
    <source>
        <dbReference type="Proteomes" id="UP000250321"/>
    </source>
</evidence>
<dbReference type="Proteomes" id="UP000250321">
    <property type="component" value="Unassembled WGS sequence"/>
</dbReference>
<organism evidence="1 2">
    <name type="scientific">Prunus yedoensis var. nudiflora</name>
    <dbReference type="NCBI Taxonomy" id="2094558"/>
    <lineage>
        <taxon>Eukaryota</taxon>
        <taxon>Viridiplantae</taxon>
        <taxon>Streptophyta</taxon>
        <taxon>Embryophyta</taxon>
        <taxon>Tracheophyta</taxon>
        <taxon>Spermatophyta</taxon>
        <taxon>Magnoliopsida</taxon>
        <taxon>eudicotyledons</taxon>
        <taxon>Gunneridae</taxon>
        <taxon>Pentapetalae</taxon>
        <taxon>rosids</taxon>
        <taxon>fabids</taxon>
        <taxon>Rosales</taxon>
        <taxon>Rosaceae</taxon>
        <taxon>Amygdaloideae</taxon>
        <taxon>Amygdaleae</taxon>
        <taxon>Prunus</taxon>
    </lineage>
</organism>
<comment type="caution">
    <text evidence="1">The sequence shown here is derived from an EMBL/GenBank/DDBJ whole genome shotgun (WGS) entry which is preliminary data.</text>
</comment>
<proteinExistence type="predicted"/>
<accession>A0A314U7G2</accession>
<dbReference type="EMBL" id="PJQY01003961">
    <property type="protein sequence ID" value="PQM33190.1"/>
    <property type="molecule type" value="Genomic_DNA"/>
</dbReference>